<dbReference type="RefSeq" id="WP_090484032.1">
    <property type="nucleotide sequence ID" value="NZ_FOUO01000004.1"/>
</dbReference>
<dbReference type="CDD" id="cd00685">
    <property type="entry name" value="Trans_IPPS_HT"/>
    <property type="match status" value="1"/>
</dbReference>
<dbReference type="GO" id="GO:0004659">
    <property type="term" value="F:prenyltransferase activity"/>
    <property type="evidence" value="ECO:0007669"/>
    <property type="project" value="InterPro"/>
</dbReference>
<keyword evidence="6" id="KW-0414">Isoprene biosynthesis</keyword>
<reference evidence="8 9" key="1">
    <citation type="submission" date="2016-10" db="EMBL/GenBank/DDBJ databases">
        <authorList>
            <person name="de Groot N.N."/>
        </authorList>
    </citation>
    <scope>NUCLEOTIDE SEQUENCE [LARGE SCALE GENOMIC DNA]</scope>
    <source>
        <strain evidence="8 9">DSM 4180</strain>
    </source>
</reference>
<dbReference type="InterPro" id="IPR000092">
    <property type="entry name" value="Polyprenyl_synt"/>
</dbReference>
<comment type="cofactor">
    <cofactor evidence="1">
        <name>Mg(2+)</name>
        <dbReference type="ChEBI" id="CHEBI:18420"/>
    </cofactor>
</comment>
<dbReference type="SFLD" id="SFLDS00005">
    <property type="entry name" value="Isoprenoid_Synthase_Type_I"/>
    <property type="match status" value="1"/>
</dbReference>
<dbReference type="SUPFAM" id="SSF48576">
    <property type="entry name" value="Terpenoid synthases"/>
    <property type="match status" value="1"/>
</dbReference>
<evidence type="ECO:0000256" key="2">
    <source>
        <dbReference type="ARBA" id="ARBA00006706"/>
    </source>
</evidence>
<evidence type="ECO:0000256" key="1">
    <source>
        <dbReference type="ARBA" id="ARBA00001946"/>
    </source>
</evidence>
<keyword evidence="3 7" id="KW-0808">Transferase</keyword>
<accession>A0A1I4QG76</accession>
<evidence type="ECO:0000256" key="6">
    <source>
        <dbReference type="ARBA" id="ARBA00023229"/>
    </source>
</evidence>
<gene>
    <name evidence="8" type="ORF">SAMN05421721_104127</name>
</gene>
<dbReference type="STRING" id="195064.SAMN05421721_104127"/>
<dbReference type="PANTHER" id="PTHR43281">
    <property type="entry name" value="FARNESYL DIPHOSPHATE SYNTHASE"/>
    <property type="match status" value="1"/>
</dbReference>
<evidence type="ECO:0000313" key="9">
    <source>
        <dbReference type="Proteomes" id="UP000199556"/>
    </source>
</evidence>
<dbReference type="Gene3D" id="1.10.600.10">
    <property type="entry name" value="Farnesyl Diphosphate Synthase"/>
    <property type="match status" value="1"/>
</dbReference>
<sequence>MEATTRIEQALERALAHGESPAGPPLLLEAIRYAVFPGGARIRPQLVLAVAQACGDDAREVTEAAAAAIELMHCASLVHDDLPCFDGAELRRGKPSVHAAYGERLAVLAGDALIVVAMEALARGATQAPERLAPLLTTVGQGVSVPSGIIAGQAWECEPRVDLAEYQRAKTGALFAAATMAGAAAAGHDPAPWRALGEKLGEAFQVADDLRDAVSNPEELGKPVGQDEALDRPNAVRQLGVKGATERLKRLLEEAMASIPACPGEEELRVLLLKQAARFLPKELAQQAA</sequence>
<keyword evidence="5" id="KW-0460">Magnesium</keyword>
<dbReference type="GO" id="GO:0046872">
    <property type="term" value="F:metal ion binding"/>
    <property type="evidence" value="ECO:0007669"/>
    <property type="project" value="UniProtKB-KW"/>
</dbReference>
<dbReference type="AlphaFoldDB" id="A0A1I4QG76"/>
<keyword evidence="4" id="KW-0479">Metal-binding</keyword>
<evidence type="ECO:0000256" key="7">
    <source>
        <dbReference type="RuleBase" id="RU004466"/>
    </source>
</evidence>
<dbReference type="Pfam" id="PF00348">
    <property type="entry name" value="polyprenyl_synt"/>
    <property type="match status" value="1"/>
</dbReference>
<keyword evidence="9" id="KW-1185">Reference proteome</keyword>
<evidence type="ECO:0000256" key="5">
    <source>
        <dbReference type="ARBA" id="ARBA00022842"/>
    </source>
</evidence>
<dbReference type="PROSITE" id="PS00723">
    <property type="entry name" value="POLYPRENYL_SYNTHASE_1"/>
    <property type="match status" value="1"/>
</dbReference>
<organism evidence="8 9">
    <name type="scientific">Ectothiorhodospira mobilis</name>
    <dbReference type="NCBI Taxonomy" id="195064"/>
    <lineage>
        <taxon>Bacteria</taxon>
        <taxon>Pseudomonadati</taxon>
        <taxon>Pseudomonadota</taxon>
        <taxon>Gammaproteobacteria</taxon>
        <taxon>Chromatiales</taxon>
        <taxon>Ectothiorhodospiraceae</taxon>
        <taxon>Ectothiorhodospira</taxon>
    </lineage>
</organism>
<dbReference type="OrthoDB" id="9805316at2"/>
<dbReference type="EMBL" id="FOUO01000004">
    <property type="protein sequence ID" value="SFM39024.1"/>
    <property type="molecule type" value="Genomic_DNA"/>
</dbReference>
<dbReference type="Proteomes" id="UP000199556">
    <property type="component" value="Unassembled WGS sequence"/>
</dbReference>
<dbReference type="InterPro" id="IPR033749">
    <property type="entry name" value="Polyprenyl_synt_CS"/>
</dbReference>
<protein>
    <submittedName>
        <fullName evidence="8">Geranylgeranyl diphosphate synthase, type II</fullName>
    </submittedName>
</protein>
<evidence type="ECO:0000256" key="3">
    <source>
        <dbReference type="ARBA" id="ARBA00022679"/>
    </source>
</evidence>
<comment type="similarity">
    <text evidence="2 7">Belongs to the FPP/GGPP synthase family.</text>
</comment>
<dbReference type="PROSITE" id="PS00444">
    <property type="entry name" value="POLYPRENYL_SYNTHASE_2"/>
    <property type="match status" value="1"/>
</dbReference>
<evidence type="ECO:0000256" key="4">
    <source>
        <dbReference type="ARBA" id="ARBA00022723"/>
    </source>
</evidence>
<dbReference type="GO" id="GO:0008654">
    <property type="term" value="P:phospholipid biosynthetic process"/>
    <property type="evidence" value="ECO:0007669"/>
    <property type="project" value="UniProtKB-ARBA"/>
</dbReference>
<evidence type="ECO:0000313" key="8">
    <source>
        <dbReference type="EMBL" id="SFM39024.1"/>
    </source>
</evidence>
<name>A0A1I4QG76_ECTMO</name>
<dbReference type="PANTHER" id="PTHR43281:SF1">
    <property type="entry name" value="FARNESYL DIPHOSPHATE SYNTHASE"/>
    <property type="match status" value="1"/>
</dbReference>
<dbReference type="FunFam" id="1.10.600.10:FF:000001">
    <property type="entry name" value="Geranylgeranyl diphosphate synthase"/>
    <property type="match status" value="1"/>
</dbReference>
<dbReference type="InterPro" id="IPR008949">
    <property type="entry name" value="Isoprenoid_synthase_dom_sf"/>
</dbReference>
<proteinExistence type="inferred from homology"/>
<dbReference type="GO" id="GO:0016114">
    <property type="term" value="P:terpenoid biosynthetic process"/>
    <property type="evidence" value="ECO:0007669"/>
    <property type="project" value="UniProtKB-ARBA"/>
</dbReference>